<proteinExistence type="predicted"/>
<evidence type="ECO:0000313" key="2">
    <source>
        <dbReference type="Proteomes" id="UP000287188"/>
    </source>
</evidence>
<reference evidence="2" key="1">
    <citation type="submission" date="2018-12" db="EMBL/GenBank/DDBJ databases">
        <title>Tengunoibacter tsumagoiensis gen. nov., sp. nov., Dictyobacter kobayashii sp. nov., D. alpinus sp. nov., and D. joshuensis sp. nov. and description of Dictyobacteraceae fam. nov. within the order Ktedonobacterales isolated from Tengu-no-mugimeshi.</title>
        <authorList>
            <person name="Wang C.M."/>
            <person name="Zheng Y."/>
            <person name="Sakai Y."/>
            <person name="Toyoda A."/>
            <person name="Minakuchi Y."/>
            <person name="Abe K."/>
            <person name="Yokota A."/>
            <person name="Yabe S."/>
        </authorList>
    </citation>
    <scope>NUCLEOTIDE SEQUENCE [LARGE SCALE GENOMIC DNA]</scope>
    <source>
        <strain evidence="2">Uno11</strain>
    </source>
</reference>
<gene>
    <name evidence="1" type="ORF">KDK_17470</name>
</gene>
<evidence type="ECO:0000313" key="1">
    <source>
        <dbReference type="EMBL" id="GCE17947.1"/>
    </source>
</evidence>
<dbReference type="OrthoDB" id="153860at2"/>
<sequence length="200" mass="22297">MDEQLQQFRESWLYHATLFLFEHMQRCGLAPVPVRVSCGWPMSGGAGQKHVTIGQCFPPTMCADGVAQIFISPRLSDSIDVLGTLLHELIHAHFQGRFGHRKEFSQAARKVGLDGPPTATVVGAQLRPFLQEYVTRVGAYPHAAIVPRVKEKAPGSRLRLYECSCETPIKVRVASNEFDATCNRCEELFVLVEKSEEKEG</sequence>
<protein>
    <submittedName>
        <fullName evidence="1">Uncharacterized protein</fullName>
    </submittedName>
</protein>
<name>A0A402AFQ8_9CHLR</name>
<dbReference type="Proteomes" id="UP000287188">
    <property type="component" value="Unassembled WGS sequence"/>
</dbReference>
<comment type="caution">
    <text evidence="1">The sequence shown here is derived from an EMBL/GenBank/DDBJ whole genome shotgun (WGS) entry which is preliminary data.</text>
</comment>
<accession>A0A402AFQ8</accession>
<keyword evidence="2" id="KW-1185">Reference proteome</keyword>
<organism evidence="1 2">
    <name type="scientific">Dictyobacter kobayashii</name>
    <dbReference type="NCBI Taxonomy" id="2014872"/>
    <lineage>
        <taxon>Bacteria</taxon>
        <taxon>Bacillati</taxon>
        <taxon>Chloroflexota</taxon>
        <taxon>Ktedonobacteria</taxon>
        <taxon>Ktedonobacterales</taxon>
        <taxon>Dictyobacteraceae</taxon>
        <taxon>Dictyobacter</taxon>
    </lineage>
</organism>
<dbReference type="EMBL" id="BIFS01000001">
    <property type="protein sequence ID" value="GCE17947.1"/>
    <property type="molecule type" value="Genomic_DNA"/>
</dbReference>
<dbReference type="AlphaFoldDB" id="A0A402AFQ8"/>
<dbReference type="RefSeq" id="WP_126549552.1">
    <property type="nucleotide sequence ID" value="NZ_BIFS01000001.1"/>
</dbReference>